<comment type="caution">
    <text evidence="2">The sequence shown here is derived from an EMBL/GenBank/DDBJ whole genome shotgun (WGS) entry which is preliminary data.</text>
</comment>
<name>A0A6I3NYJ6_STRPA</name>
<keyword evidence="1" id="KW-0812">Transmembrane</keyword>
<gene>
    <name evidence="2" type="ORF">GMC75_01500</name>
</gene>
<evidence type="ECO:0000256" key="1">
    <source>
        <dbReference type="SAM" id="Phobius"/>
    </source>
</evidence>
<dbReference type="RefSeq" id="WP_049495986.1">
    <property type="nucleotide sequence ID" value="NZ_CAXSNQ010000019.1"/>
</dbReference>
<organism evidence="2 3">
    <name type="scientific">Streptococcus parasanguinis</name>
    <dbReference type="NCBI Taxonomy" id="1318"/>
    <lineage>
        <taxon>Bacteria</taxon>
        <taxon>Bacillati</taxon>
        <taxon>Bacillota</taxon>
        <taxon>Bacilli</taxon>
        <taxon>Lactobacillales</taxon>
        <taxon>Streptococcaceae</taxon>
        <taxon>Streptococcus</taxon>
    </lineage>
</organism>
<keyword evidence="1" id="KW-1133">Transmembrane helix</keyword>
<dbReference type="AlphaFoldDB" id="A0A6I3NYJ6"/>
<evidence type="ECO:0000313" key="3">
    <source>
        <dbReference type="Proteomes" id="UP000430295"/>
    </source>
</evidence>
<feature type="transmembrane region" description="Helical" evidence="1">
    <location>
        <begin position="21"/>
        <end position="41"/>
    </location>
</feature>
<sequence length="167" mass="19177">MDKNFNEMSFDELKCYRREGLWRSLGLLLVIILVIVGMVLMEVNHVSTSNQNRFRVIGLTTVIALFGYLMPLMAANRVMRDHPDWIKKSGFGAKIPLPMAWHFKRLCVLGASLLVIGVGFVSLYKPQVPQTNLQDQIDIIQMDHDLEREQKFDQVLDTITPDDKKSE</sequence>
<dbReference type="Proteomes" id="UP000430295">
    <property type="component" value="Unassembled WGS sequence"/>
</dbReference>
<proteinExistence type="predicted"/>
<protein>
    <submittedName>
        <fullName evidence="2">Uncharacterized protein</fullName>
    </submittedName>
</protein>
<keyword evidence="1" id="KW-0472">Membrane</keyword>
<reference evidence="2 3" key="1">
    <citation type="journal article" date="2019" name="Nat. Med.">
        <title>A library of human gut bacterial isolates paired with longitudinal multiomics data enables mechanistic microbiome research.</title>
        <authorList>
            <person name="Poyet M."/>
            <person name="Groussin M."/>
            <person name="Gibbons S.M."/>
            <person name="Avila-Pacheco J."/>
            <person name="Jiang X."/>
            <person name="Kearney S.M."/>
            <person name="Perrotta A.R."/>
            <person name="Berdy B."/>
            <person name="Zhao S."/>
            <person name="Lieberman T.D."/>
            <person name="Swanson P.K."/>
            <person name="Smith M."/>
            <person name="Roesemann S."/>
            <person name="Alexander J.E."/>
            <person name="Rich S.A."/>
            <person name="Livny J."/>
            <person name="Vlamakis H."/>
            <person name="Clish C."/>
            <person name="Bullock K."/>
            <person name="Deik A."/>
            <person name="Scott J."/>
            <person name="Pierce K.A."/>
            <person name="Xavier R.J."/>
            <person name="Alm E.J."/>
        </authorList>
    </citation>
    <scope>NUCLEOTIDE SEQUENCE [LARGE SCALE GENOMIC DNA]</scope>
    <source>
        <strain evidence="2 3">BIOML-A18</strain>
    </source>
</reference>
<evidence type="ECO:0000313" key="2">
    <source>
        <dbReference type="EMBL" id="MTR40392.1"/>
    </source>
</evidence>
<dbReference type="EMBL" id="WMYS01000001">
    <property type="protein sequence ID" value="MTR40392.1"/>
    <property type="molecule type" value="Genomic_DNA"/>
</dbReference>
<feature type="transmembrane region" description="Helical" evidence="1">
    <location>
        <begin position="106"/>
        <end position="124"/>
    </location>
</feature>
<accession>A0A6I3NYJ6</accession>
<feature type="transmembrane region" description="Helical" evidence="1">
    <location>
        <begin position="53"/>
        <end position="70"/>
    </location>
</feature>